<dbReference type="InterPro" id="IPR036410">
    <property type="entry name" value="HSP_DnaJ_Cys-rich_dom_sf"/>
</dbReference>
<dbReference type="SUPFAM" id="SSF57938">
    <property type="entry name" value="DnaJ/Hsp40 cysteine-rich domain"/>
    <property type="match status" value="1"/>
</dbReference>
<reference evidence="2" key="1">
    <citation type="submission" date="2021-03" db="EMBL/GenBank/DDBJ databases">
        <authorList>
            <person name="So Y."/>
        </authorList>
    </citation>
    <scope>NUCLEOTIDE SEQUENCE</scope>
    <source>
        <strain evidence="2">SG15</strain>
    </source>
</reference>
<proteinExistence type="predicted"/>
<dbReference type="RefSeq" id="WP_209376662.1">
    <property type="nucleotide sequence ID" value="NZ_JAGIZA010000022.1"/>
</dbReference>
<evidence type="ECO:0008006" key="4">
    <source>
        <dbReference type="Google" id="ProtNLM"/>
    </source>
</evidence>
<organism evidence="2 3">
    <name type="scientific">Roseomonas indoligenes</name>
    <dbReference type="NCBI Taxonomy" id="2820811"/>
    <lineage>
        <taxon>Bacteria</taxon>
        <taxon>Pseudomonadati</taxon>
        <taxon>Pseudomonadota</taxon>
        <taxon>Alphaproteobacteria</taxon>
        <taxon>Acetobacterales</taxon>
        <taxon>Roseomonadaceae</taxon>
        <taxon>Roseomonas</taxon>
    </lineage>
</organism>
<name>A0A940N335_9PROT</name>
<protein>
    <recommendedName>
        <fullName evidence="4">Molecular chaperone DnaJ</fullName>
    </recommendedName>
</protein>
<sequence length="67" mass="6276">MSQPSGNPGVTVPAAGGTPAPGDETTPDATQTAENTCPECGGSGTVQGKPCPGCEGTGTVTVTVGDA</sequence>
<evidence type="ECO:0000256" key="1">
    <source>
        <dbReference type="SAM" id="MobiDB-lite"/>
    </source>
</evidence>
<accession>A0A940N335</accession>
<dbReference type="EMBL" id="JAGIZA010000022">
    <property type="protein sequence ID" value="MBP0495870.1"/>
    <property type="molecule type" value="Genomic_DNA"/>
</dbReference>
<evidence type="ECO:0000313" key="3">
    <source>
        <dbReference type="Proteomes" id="UP000677537"/>
    </source>
</evidence>
<dbReference type="AlphaFoldDB" id="A0A940N335"/>
<gene>
    <name evidence="2" type="ORF">J5Y10_24005</name>
</gene>
<dbReference type="Proteomes" id="UP000677537">
    <property type="component" value="Unassembled WGS sequence"/>
</dbReference>
<feature type="region of interest" description="Disordered" evidence="1">
    <location>
        <begin position="1"/>
        <end position="67"/>
    </location>
</feature>
<feature type="compositionally biased region" description="Low complexity" evidence="1">
    <location>
        <begin position="57"/>
        <end position="67"/>
    </location>
</feature>
<dbReference type="Gene3D" id="6.20.20.10">
    <property type="match status" value="1"/>
</dbReference>
<comment type="caution">
    <text evidence="2">The sequence shown here is derived from an EMBL/GenBank/DDBJ whole genome shotgun (WGS) entry which is preliminary data.</text>
</comment>
<keyword evidence="3" id="KW-1185">Reference proteome</keyword>
<evidence type="ECO:0000313" key="2">
    <source>
        <dbReference type="EMBL" id="MBP0495870.1"/>
    </source>
</evidence>